<evidence type="ECO:0000259" key="1">
    <source>
        <dbReference type="Pfam" id="PF00026"/>
    </source>
</evidence>
<protein>
    <recommendedName>
        <fullName evidence="1">Peptidase A1 domain-containing protein</fullName>
    </recommendedName>
</protein>
<dbReference type="EMBL" id="JBAHYK010000378">
    <property type="protein sequence ID" value="KAL0574658.1"/>
    <property type="molecule type" value="Genomic_DNA"/>
</dbReference>
<feature type="domain" description="Peptidase A1" evidence="1">
    <location>
        <begin position="20"/>
        <end position="215"/>
    </location>
</feature>
<sequence>MVFIDHMSILDNNARMSGGLAPTLNETLRKQNFLVRLDEQGQLLNPVWGLRFGGDDPRLTIGALDPEDYQGEINWVPELQDSGKIEIDAFKGYQGNVLSSFQYPVVAGLSSISHNIFLTDIESYLGNDTLIGPQDGINVYPPEKEQWAVLCNGTKQPEVEFSVQINGVDYPMKKSDMYRPGNTLFTAKGYCNANIRKSDSFELGITFLRSVYLAYRFPTGDCPGYYGFAIPKGFPAPTSTQKPRATPTDASKCLALVAPTSTPTPTIALHEGSYDISDEKYKVFGLADDQWVALRHPGDLPSNNEKGGAFAIVG</sequence>
<dbReference type="InterPro" id="IPR021109">
    <property type="entry name" value="Peptidase_aspartic_dom_sf"/>
</dbReference>
<dbReference type="Proteomes" id="UP001465976">
    <property type="component" value="Unassembled WGS sequence"/>
</dbReference>
<keyword evidence="3" id="KW-1185">Reference proteome</keyword>
<organism evidence="2 3">
    <name type="scientific">Marasmius crinis-equi</name>
    <dbReference type="NCBI Taxonomy" id="585013"/>
    <lineage>
        <taxon>Eukaryota</taxon>
        <taxon>Fungi</taxon>
        <taxon>Dikarya</taxon>
        <taxon>Basidiomycota</taxon>
        <taxon>Agaricomycotina</taxon>
        <taxon>Agaricomycetes</taxon>
        <taxon>Agaricomycetidae</taxon>
        <taxon>Agaricales</taxon>
        <taxon>Marasmiineae</taxon>
        <taxon>Marasmiaceae</taxon>
        <taxon>Marasmius</taxon>
    </lineage>
</organism>
<dbReference type="SUPFAM" id="SSF50630">
    <property type="entry name" value="Acid proteases"/>
    <property type="match status" value="1"/>
</dbReference>
<dbReference type="Gene3D" id="2.40.70.10">
    <property type="entry name" value="Acid Proteases"/>
    <property type="match status" value="1"/>
</dbReference>
<gene>
    <name evidence="2" type="ORF">V5O48_007305</name>
</gene>
<accession>A0ABR3FHT8</accession>
<dbReference type="InterPro" id="IPR033121">
    <property type="entry name" value="PEPTIDASE_A1"/>
</dbReference>
<evidence type="ECO:0000313" key="2">
    <source>
        <dbReference type="EMBL" id="KAL0574658.1"/>
    </source>
</evidence>
<evidence type="ECO:0000313" key="3">
    <source>
        <dbReference type="Proteomes" id="UP001465976"/>
    </source>
</evidence>
<comment type="caution">
    <text evidence="2">The sequence shown here is derived from an EMBL/GenBank/DDBJ whole genome shotgun (WGS) entry which is preliminary data.</text>
</comment>
<proteinExistence type="predicted"/>
<dbReference type="Pfam" id="PF00026">
    <property type="entry name" value="Asp"/>
    <property type="match status" value="1"/>
</dbReference>
<reference evidence="2 3" key="1">
    <citation type="submission" date="2024-02" db="EMBL/GenBank/DDBJ databases">
        <title>A draft genome for the cacao thread blight pathogen Marasmius crinis-equi.</title>
        <authorList>
            <person name="Cohen S.P."/>
            <person name="Baruah I.K."/>
            <person name="Amoako-Attah I."/>
            <person name="Bukari Y."/>
            <person name="Meinhardt L.W."/>
            <person name="Bailey B.A."/>
        </authorList>
    </citation>
    <scope>NUCLEOTIDE SEQUENCE [LARGE SCALE GENOMIC DNA]</scope>
    <source>
        <strain evidence="2 3">GH-76</strain>
    </source>
</reference>
<name>A0ABR3FHT8_9AGAR</name>